<feature type="compositionally biased region" description="Basic and acidic residues" evidence="1">
    <location>
        <begin position="381"/>
        <end position="391"/>
    </location>
</feature>
<proteinExistence type="predicted"/>
<feature type="region of interest" description="Disordered" evidence="1">
    <location>
        <begin position="1"/>
        <end position="199"/>
    </location>
</feature>
<evidence type="ECO:0000313" key="3">
    <source>
        <dbReference type="EMBL" id="GID77493.1"/>
    </source>
</evidence>
<dbReference type="Proteomes" id="UP000609879">
    <property type="component" value="Unassembled WGS sequence"/>
</dbReference>
<organism evidence="3 4">
    <name type="scientific">Paractinoplanes deccanensis</name>
    <dbReference type="NCBI Taxonomy" id="113561"/>
    <lineage>
        <taxon>Bacteria</taxon>
        <taxon>Bacillati</taxon>
        <taxon>Actinomycetota</taxon>
        <taxon>Actinomycetes</taxon>
        <taxon>Micromonosporales</taxon>
        <taxon>Micromonosporaceae</taxon>
        <taxon>Paractinoplanes</taxon>
    </lineage>
</organism>
<feature type="region of interest" description="Disordered" evidence="1">
    <location>
        <begin position="375"/>
        <end position="462"/>
    </location>
</feature>
<accession>A0ABQ3YBZ6</accession>
<evidence type="ECO:0000256" key="1">
    <source>
        <dbReference type="SAM" id="MobiDB-lite"/>
    </source>
</evidence>
<dbReference type="EMBL" id="BOMI01000121">
    <property type="protein sequence ID" value="GID77493.1"/>
    <property type="molecule type" value="Genomic_DNA"/>
</dbReference>
<comment type="caution">
    <text evidence="3">The sequence shown here is derived from an EMBL/GenBank/DDBJ whole genome shotgun (WGS) entry which is preliminary data.</text>
</comment>
<sequence>MEARWHPVGGLCGARPLTRLTRVNPPPAQDPWSGHGAVPPDRQPPAPPGYDPAAAPPGHDSADSPFHPGTAPVPPGHNSAPVPPGHNSAPVPPGYGSAPVPPGHNSAPVPPGHNSAPVPPGYGSVPVPPGHNSAPVPPGHASAPVPPGQEPAAPPPPGYVPAPPPGQRPPVIPPGGAASPRPWHGRATPGNGEPVPPAAGYGPYGHGAAANAYGSHGLGAPADGYGTHGGAYGPPVNGYGPGAAAAGPPTQAYGTVGGLPVKPPSRWKAWHKVTLGVVGVLVLCLCGVAVFAPDSDPNDKDQPEQTAAAQDVAEVPTTLPAAPTTTAPTSAAPATTQAAKAPATTKPTPTRKPTTKPTTKKAVYYATCAEAPGPLRVGDPGYRKGLDRDGDGVACERGGGDADEPVEEPTAEDPGDSDGGGTDPRFSTCTKAKAAGYGPYTQGEDPEYDWYDDRDNDGVVCE</sequence>
<feature type="compositionally biased region" description="Low complexity" evidence="1">
    <location>
        <begin position="316"/>
        <end position="359"/>
    </location>
</feature>
<feature type="compositionally biased region" description="Basic and acidic residues" evidence="1">
    <location>
        <begin position="451"/>
        <end position="462"/>
    </location>
</feature>
<feature type="region of interest" description="Disordered" evidence="1">
    <location>
        <begin position="295"/>
        <end position="359"/>
    </location>
</feature>
<evidence type="ECO:0000313" key="4">
    <source>
        <dbReference type="Proteomes" id="UP000609879"/>
    </source>
</evidence>
<dbReference type="SMART" id="SM00894">
    <property type="entry name" value="Excalibur"/>
    <property type="match status" value="2"/>
</dbReference>
<feature type="compositionally biased region" description="Pro residues" evidence="1">
    <location>
        <begin position="144"/>
        <end position="173"/>
    </location>
</feature>
<gene>
    <name evidence="3" type="ORF">Ade02nite_61340</name>
</gene>
<feature type="compositionally biased region" description="Acidic residues" evidence="1">
    <location>
        <begin position="401"/>
        <end position="416"/>
    </location>
</feature>
<reference evidence="3 4" key="1">
    <citation type="submission" date="2021-01" db="EMBL/GenBank/DDBJ databases">
        <title>Whole genome shotgun sequence of Actinoplanes deccanensis NBRC 13994.</title>
        <authorList>
            <person name="Komaki H."/>
            <person name="Tamura T."/>
        </authorList>
    </citation>
    <scope>NUCLEOTIDE SEQUENCE [LARGE SCALE GENOMIC DNA]</scope>
    <source>
        <strain evidence="3 4">NBRC 13994</strain>
    </source>
</reference>
<dbReference type="InterPro" id="IPR008613">
    <property type="entry name" value="Excalibur_Ca-bd_domain"/>
</dbReference>
<protein>
    <recommendedName>
        <fullName evidence="2">Excalibur calcium-binding domain-containing protein</fullName>
    </recommendedName>
</protein>
<dbReference type="PRINTS" id="PR01217">
    <property type="entry name" value="PRICHEXTENSN"/>
</dbReference>
<feature type="domain" description="Excalibur calcium-binding" evidence="2">
    <location>
        <begin position="364"/>
        <end position="396"/>
    </location>
</feature>
<feature type="domain" description="Excalibur calcium-binding" evidence="2">
    <location>
        <begin position="425"/>
        <end position="462"/>
    </location>
</feature>
<dbReference type="Pfam" id="PF05901">
    <property type="entry name" value="Excalibur"/>
    <property type="match status" value="2"/>
</dbReference>
<evidence type="ECO:0000259" key="2">
    <source>
        <dbReference type="SMART" id="SM00894"/>
    </source>
</evidence>
<name>A0ABQ3YBZ6_9ACTN</name>
<keyword evidence="4" id="KW-1185">Reference proteome</keyword>
<feature type="compositionally biased region" description="Pro residues" evidence="1">
    <location>
        <begin position="41"/>
        <end position="50"/>
    </location>
</feature>